<dbReference type="Gene3D" id="1.40.20.10">
    <property type="entry name" value="CHAD domain"/>
    <property type="match status" value="1"/>
</dbReference>
<dbReference type="SMART" id="SM00880">
    <property type="entry name" value="CHAD"/>
    <property type="match status" value="1"/>
</dbReference>
<reference evidence="2 3" key="1">
    <citation type="submission" date="2016-03" db="EMBL/GenBank/DDBJ databases">
        <title>Speciation and ecological success in dimly lit waters: horizontal gene transfer in a green sulfur bacteria bloom unveiled by metagenomic assembly.</title>
        <authorList>
            <person name="Llorens-Mares T."/>
            <person name="Liu Z."/>
            <person name="Allen L.Z."/>
            <person name="Rusch D.B."/>
            <person name="Craig M.T."/>
            <person name="Dupont C.L."/>
            <person name="Bryant D.A."/>
            <person name="Casamayor E.O."/>
        </authorList>
    </citation>
    <scope>NUCLEOTIDE SEQUENCE [LARGE SCALE GENOMIC DNA]</scope>
    <source>
        <strain evidence="2">CIII</strain>
    </source>
</reference>
<name>A0A165LP15_PELLU</name>
<dbReference type="InterPro" id="IPR038186">
    <property type="entry name" value="CHAD_dom_sf"/>
</dbReference>
<evidence type="ECO:0000259" key="1">
    <source>
        <dbReference type="PROSITE" id="PS51708"/>
    </source>
</evidence>
<dbReference type="PANTHER" id="PTHR39339:SF1">
    <property type="entry name" value="CHAD DOMAIN-CONTAINING PROTEIN"/>
    <property type="match status" value="1"/>
</dbReference>
<dbReference type="PANTHER" id="PTHR39339">
    <property type="entry name" value="SLR1444 PROTEIN"/>
    <property type="match status" value="1"/>
</dbReference>
<dbReference type="RefSeq" id="WP_303681600.1">
    <property type="nucleotide sequence ID" value="NZ_LVWG01000030.1"/>
</dbReference>
<proteinExistence type="predicted"/>
<dbReference type="AlphaFoldDB" id="A0A165LP15"/>
<feature type="domain" description="CHAD" evidence="1">
    <location>
        <begin position="217"/>
        <end position="506"/>
    </location>
</feature>
<evidence type="ECO:0000313" key="2">
    <source>
        <dbReference type="EMBL" id="KZK74249.1"/>
    </source>
</evidence>
<protein>
    <recommendedName>
        <fullName evidence="1">CHAD domain-containing protein</fullName>
    </recommendedName>
</protein>
<evidence type="ECO:0000313" key="3">
    <source>
        <dbReference type="Proteomes" id="UP000076481"/>
    </source>
</evidence>
<comment type="caution">
    <text evidence="2">The sequence shown here is derived from an EMBL/GenBank/DDBJ whole genome shotgun (WGS) entry which is preliminary data.</text>
</comment>
<dbReference type="Pfam" id="PF05235">
    <property type="entry name" value="CHAD"/>
    <property type="match status" value="1"/>
</dbReference>
<sequence length="525" mass="59281">MSGYQRTFFLKPVEAAAAPRMTEALLQEGYRLRQSISQRETRSYYDTFEWQAFDKGLSVASTGRVLSLYDLDSGCTLERERFISPPSFFAADLPLGPLRDRLFAVSPIRAFIRLIQMDVTLQTWKILDREEKTIGTVHVESWSSAPLEQNPPFASFMSLNPLRGYQEEMLEVAALLAPGAAVGDEGSLRRLFIDAMAAGGLQVGGYSSKIDLALDPEAPVHESALSLLRFTTSIMRLNEDGIRKSIDTEFLHDYRVAIRRARSILAQLKGVFPPEAAGPASQAVKAVAAKTSPLRDLDVYLLEQDRFRSWLPLALHPGLDTFFAALGRRRKTLQRSFSTYLDSPEYEAFLNEWNAFIDDSLMPDAELAPNASLPTITVAGRTIRKSWKKLIRHGRMVSSETTDDELHAMRIDCKKLRYLLEFFMSLYPAKTIMPAIRHLKELQDNLGSFVDCSVQLRFLFDQLESAGTRRNDMQLAATLGGLMAVLHERQENARKDFHKAFSRFDDDRTAELFEQLTTGKTGDRQ</sequence>
<dbReference type="Proteomes" id="UP000076481">
    <property type="component" value="Unassembled WGS sequence"/>
</dbReference>
<dbReference type="PROSITE" id="PS51708">
    <property type="entry name" value="CHAD"/>
    <property type="match status" value="1"/>
</dbReference>
<accession>A0A165LP15</accession>
<dbReference type="EMBL" id="LVWG01000030">
    <property type="protein sequence ID" value="KZK74249.1"/>
    <property type="molecule type" value="Genomic_DNA"/>
</dbReference>
<dbReference type="InterPro" id="IPR007899">
    <property type="entry name" value="CHAD_dom"/>
</dbReference>
<gene>
    <name evidence="2" type="ORF">A3K90_04865</name>
</gene>
<organism evidence="2 3">
    <name type="scientific">Pelodictyon luteolum</name>
    <dbReference type="NCBI Taxonomy" id="1100"/>
    <lineage>
        <taxon>Bacteria</taxon>
        <taxon>Pseudomonadati</taxon>
        <taxon>Chlorobiota</taxon>
        <taxon>Chlorobiia</taxon>
        <taxon>Chlorobiales</taxon>
        <taxon>Chlorobiaceae</taxon>
        <taxon>Chlorobium/Pelodictyon group</taxon>
        <taxon>Pelodictyon</taxon>
    </lineage>
</organism>